<reference evidence="9" key="1">
    <citation type="submission" date="2016-06" db="EMBL/GenBank/DDBJ databases">
        <title>Parallel loss of symbiosis genes in relatives of nitrogen-fixing non-legume Parasponia.</title>
        <authorList>
            <person name="Van Velzen R."/>
            <person name="Holmer R."/>
            <person name="Bu F."/>
            <person name="Rutten L."/>
            <person name="Van Zeijl A."/>
            <person name="Liu W."/>
            <person name="Santuari L."/>
            <person name="Cao Q."/>
            <person name="Sharma T."/>
            <person name="Shen D."/>
            <person name="Roswanjaya Y."/>
            <person name="Wardhani T."/>
            <person name="Kalhor M.S."/>
            <person name="Jansen J."/>
            <person name="Van den Hoogen J."/>
            <person name="Gungor B."/>
            <person name="Hartog M."/>
            <person name="Hontelez J."/>
            <person name="Verver J."/>
            <person name="Yang W.-C."/>
            <person name="Schijlen E."/>
            <person name="Repin R."/>
            <person name="Schilthuizen M."/>
            <person name="Schranz E."/>
            <person name="Heidstra R."/>
            <person name="Miyata K."/>
            <person name="Fedorova E."/>
            <person name="Kohlen W."/>
            <person name="Bisseling T."/>
            <person name="Smit S."/>
            <person name="Geurts R."/>
        </authorList>
    </citation>
    <scope>NUCLEOTIDE SEQUENCE [LARGE SCALE GENOMIC DNA]</scope>
    <source>
        <strain evidence="9">cv. WU1-14</strain>
    </source>
</reference>
<gene>
    <name evidence="8" type="ORF">PanWU01x14_245120</name>
</gene>
<dbReference type="EMBL" id="JXTB01000296">
    <property type="protein sequence ID" value="PON47333.1"/>
    <property type="molecule type" value="Genomic_DNA"/>
</dbReference>
<proteinExistence type="inferred from homology"/>
<feature type="region of interest" description="Disordered" evidence="7">
    <location>
        <begin position="233"/>
        <end position="265"/>
    </location>
</feature>
<comment type="subcellular location">
    <subcellularLocation>
        <location evidence="1">Cell membrane</location>
    </subcellularLocation>
    <subcellularLocation>
        <location evidence="2">Cytoplasm</location>
        <location evidence="2">Cytosol</location>
    </subcellularLocation>
</comment>
<accession>A0A2P5BEW3</accession>
<dbReference type="GO" id="GO:0072659">
    <property type="term" value="P:protein localization to plasma membrane"/>
    <property type="evidence" value="ECO:0007669"/>
    <property type="project" value="TreeGrafter"/>
</dbReference>
<dbReference type="GO" id="GO:0005829">
    <property type="term" value="C:cytosol"/>
    <property type="evidence" value="ECO:0007669"/>
    <property type="project" value="UniProtKB-SubCell"/>
</dbReference>
<evidence type="ECO:0000256" key="4">
    <source>
        <dbReference type="ARBA" id="ARBA00022490"/>
    </source>
</evidence>
<name>A0A2P5BEW3_PARAD</name>
<sequence>MSDDTTTPETAAAIGVSAVDAAGDDPLTTMDSHSKSQLAIQSLSSILPSILPTLSSSPNPSHSPSTTPTCSPPPLLWHRRQQPLHWLYDAFQSGDPGLQLVVLCFVPIIAGAYLSRATLRRPLAGFEAILLALYAHETSSRAGQPVTVNVPDMSHPSLYHESMTPAKNNATSLNLVVVSPSLEPHGTMRSTRREWIMGVALELYYNKISEMPASSKIEFYEFCVVWAGNYRDQDDTSDGPSRLRFGNGGESGPSQLGGRRSIPLP</sequence>
<comment type="similarity">
    <text evidence="6">Belongs to the Hyccin family.</text>
</comment>
<dbReference type="OrthoDB" id="18937at2759"/>
<protein>
    <submittedName>
        <fullName evidence="8">Hyccin</fullName>
    </submittedName>
</protein>
<organism evidence="8 9">
    <name type="scientific">Parasponia andersonii</name>
    <name type="common">Sponia andersonii</name>
    <dbReference type="NCBI Taxonomy" id="3476"/>
    <lineage>
        <taxon>Eukaryota</taxon>
        <taxon>Viridiplantae</taxon>
        <taxon>Streptophyta</taxon>
        <taxon>Embryophyta</taxon>
        <taxon>Tracheophyta</taxon>
        <taxon>Spermatophyta</taxon>
        <taxon>Magnoliopsida</taxon>
        <taxon>eudicotyledons</taxon>
        <taxon>Gunneridae</taxon>
        <taxon>Pentapetalae</taxon>
        <taxon>rosids</taxon>
        <taxon>fabids</taxon>
        <taxon>Rosales</taxon>
        <taxon>Cannabaceae</taxon>
        <taxon>Parasponia</taxon>
    </lineage>
</organism>
<evidence type="ECO:0000256" key="6">
    <source>
        <dbReference type="ARBA" id="ARBA00034482"/>
    </source>
</evidence>
<evidence type="ECO:0000256" key="5">
    <source>
        <dbReference type="ARBA" id="ARBA00023136"/>
    </source>
</evidence>
<evidence type="ECO:0000256" key="7">
    <source>
        <dbReference type="SAM" id="MobiDB-lite"/>
    </source>
</evidence>
<dbReference type="InterPro" id="IPR018619">
    <property type="entry name" value="Hyccin"/>
</dbReference>
<comment type="caution">
    <text evidence="8">The sequence shown here is derived from an EMBL/GenBank/DDBJ whole genome shotgun (WGS) entry which is preliminary data.</text>
</comment>
<dbReference type="GO" id="GO:0046854">
    <property type="term" value="P:phosphatidylinositol phosphate biosynthetic process"/>
    <property type="evidence" value="ECO:0007669"/>
    <property type="project" value="TreeGrafter"/>
</dbReference>
<evidence type="ECO:0000256" key="3">
    <source>
        <dbReference type="ARBA" id="ARBA00022475"/>
    </source>
</evidence>
<dbReference type="GO" id="GO:0005886">
    <property type="term" value="C:plasma membrane"/>
    <property type="evidence" value="ECO:0007669"/>
    <property type="project" value="UniProtKB-SubCell"/>
</dbReference>
<keyword evidence="3" id="KW-1003">Cell membrane</keyword>
<dbReference type="PANTHER" id="PTHR31220">
    <property type="entry name" value="HYCCIN RELATED"/>
    <property type="match status" value="1"/>
</dbReference>
<evidence type="ECO:0000256" key="1">
    <source>
        <dbReference type="ARBA" id="ARBA00004236"/>
    </source>
</evidence>
<dbReference type="STRING" id="3476.A0A2P5BEW3"/>
<feature type="compositionally biased region" description="Low complexity" evidence="7">
    <location>
        <begin position="54"/>
        <end position="69"/>
    </location>
</feature>
<evidence type="ECO:0000313" key="9">
    <source>
        <dbReference type="Proteomes" id="UP000237105"/>
    </source>
</evidence>
<keyword evidence="5" id="KW-0472">Membrane</keyword>
<keyword evidence="4" id="KW-0963">Cytoplasm</keyword>
<keyword evidence="9" id="KW-1185">Reference proteome</keyword>
<dbReference type="AlphaFoldDB" id="A0A2P5BEW3"/>
<dbReference type="Proteomes" id="UP000237105">
    <property type="component" value="Unassembled WGS sequence"/>
</dbReference>
<dbReference type="Pfam" id="PF09790">
    <property type="entry name" value="Hyccin"/>
    <property type="match status" value="1"/>
</dbReference>
<evidence type="ECO:0000256" key="2">
    <source>
        <dbReference type="ARBA" id="ARBA00004514"/>
    </source>
</evidence>
<feature type="region of interest" description="Disordered" evidence="7">
    <location>
        <begin position="54"/>
        <end position="74"/>
    </location>
</feature>
<evidence type="ECO:0000313" key="8">
    <source>
        <dbReference type="EMBL" id="PON47333.1"/>
    </source>
</evidence>
<dbReference type="PANTHER" id="PTHR31220:SF10">
    <property type="entry name" value="HYCCIN"/>
    <property type="match status" value="1"/>
</dbReference>